<sequence>MESFFNSTGPPISVDLPNSYVVVPSIFFWILTPVIIHDCKTSRLSPLPWSTLMSLKWFVASLLIIDRLFVFLLAVWESLFEHKNVTADLFIYPFFHCFTLLALLIATNEVRRAGIHSSGPLFCIWMLFAISAAPEFYQWMTTGSQPELVARIDFFRYVAYLTYFPLVVAEFVLHFVSDPFPMPTSYQNSKCPEENANFISRQLLLWFTRIIDLGSKRTLETEDVFELDSQMDQEYLKARWKTEWLKQSESAREKQIKLDEKRERSRTGSEKAPLLGTFNNYGAVNRDDSDRVIVQPSVIVTLWQIMKWELLGGSFIKFLSDLLQFANPMFLNFLITFIETSDAPLIYGIGLAVAMFFAGQAKSLFMNTYFIAMTRIGAKIQTMLSCAVYEKSLLLSNTARRERTVGEMVNILSIDVDRFRMITPQLQQYWSSPFQIIVCMILLWQTIGVAVWAGIVVMLSIVPINIGVSIITKRWQIRLMKYKDERIRLINEVLNGIKVVKLSAWETAMEETIEQVRDKELKMIKQSSLLKTFADCLNVGAPVFVALATFTVFVLIDPKNVLTPNIAFVSLSLFNLLRGPLMMAADLVAQTVQLVVSNKRVRTFLCEKEIDPTAIDKEIRGELYCNTVEVHSGSFSWDPAEPRILSDIELLVGSKELVTIVGSVGSGKSSLLLAALGEMEKICGYVGVRGSVAYLSQQPWILNQSLKKNVLMQADMNDVLYKKVVDACALSDDFKQLPDGDETEIGEKGINLSGGQKARIALARAVYQSKDVYFLDDPLSAVDAHVGKHIFDNIIGPNGMLSHTTRLLVTNCTSFLQESGKIIVMKGEVLNFNIYFIILFSDGRIIHCGTYDELLADDEAREYLQEVDNEYAQAQESEEEERYISCQQQSVLVAECPDSPNFPKYQERSQSRVFLRFVEFEVLKNSIIYLQRKKPDVLITKEEAAIGRVKPGIYMLYFKSMGLLKYVLPYFIAVVLNISFAMGRSLWLTAWSDANIDVTHPDTLSVGVRLGVYAAFGVTEVFFLFFSLSLLLLGGVAASRNLHRPLLHNVLRNPLSYFDVTPIGRIINRLAKDMEVVDLRLSSSFRFLVISFMNMFQTVIIVTYTTPLFIVIIIPVYIIYYYVLKYSIKSTRQLQRIASVTRSPIFSNFSETLQGISTVRAFQWNDEFIRRNDVHLNTHVRCNYYSQMSNRWLSIRLELLGNIVIFAASILAILGKESGLTAGMLGLSVSYSLNITFMLNMFVRTINDVETNVVSVERIDEYSKTKNEAAWRMEGYNLPQAWPIGGAVNIEDYSCRYRDELNLVLKQISLNILPGQKVGVCGRTGAGKSSLALALFRIVEAAEGHISIDQTITSHIGLHDLREKLTIIPQENVLFANTLRFNIDPKGQFSDQQLWAALENSNLKAHVELLPQKLESQVAEGGENFSVGQRQLLCLTRALLRKSKVLVLDEATAGIDNRTDAMVQATIREKFADSTIITIAHRLHTIMDYDRIIVMEAGRIVEDGIPAELLKNKNSKFYGLAKSAKIVG</sequence>
<keyword evidence="7" id="KW-0067">ATP-binding</keyword>
<dbReference type="CDD" id="cd03250">
    <property type="entry name" value="ABCC_MRP_domain1"/>
    <property type="match status" value="1"/>
</dbReference>
<feature type="transmembrane region" description="Helical" evidence="10">
    <location>
        <begin position="532"/>
        <end position="555"/>
    </location>
</feature>
<dbReference type="FunFam" id="1.20.1560.10:FF:000081">
    <property type="entry name" value="Protein CBG24505"/>
    <property type="match status" value="1"/>
</dbReference>
<dbReference type="FunFam" id="1.20.1560.10:FF:000148">
    <property type="entry name" value="ATP-binding cassette protein putative"/>
    <property type="match status" value="1"/>
</dbReference>
<feature type="transmembrane region" description="Helical" evidence="10">
    <location>
        <begin position="450"/>
        <end position="471"/>
    </location>
</feature>
<dbReference type="GO" id="GO:0012505">
    <property type="term" value="C:endomembrane system"/>
    <property type="evidence" value="ECO:0007669"/>
    <property type="project" value="UniProtKB-SubCell"/>
</dbReference>
<evidence type="ECO:0000256" key="8">
    <source>
        <dbReference type="ARBA" id="ARBA00022989"/>
    </source>
</evidence>
<dbReference type="GO" id="GO:0140359">
    <property type="term" value="F:ABC-type transporter activity"/>
    <property type="evidence" value="ECO:0007669"/>
    <property type="project" value="InterPro"/>
</dbReference>
<dbReference type="FunFam" id="3.40.50.300:FF:000074">
    <property type="entry name" value="Multidrug resistance-associated protein 5 isoform 1"/>
    <property type="match status" value="1"/>
</dbReference>
<feature type="transmembrane region" description="Helical" evidence="10">
    <location>
        <begin position="315"/>
        <end position="338"/>
    </location>
</feature>
<evidence type="ECO:0000256" key="6">
    <source>
        <dbReference type="ARBA" id="ARBA00022741"/>
    </source>
</evidence>
<feature type="transmembrane region" description="Helical" evidence="10">
    <location>
        <begin position="1197"/>
        <end position="1214"/>
    </location>
</feature>
<feature type="domain" description="ABC transporter" evidence="11">
    <location>
        <begin position="628"/>
        <end position="867"/>
    </location>
</feature>
<evidence type="ECO:0000313" key="13">
    <source>
        <dbReference type="EMBL" id="EFO97373.1"/>
    </source>
</evidence>
<evidence type="ECO:0000259" key="12">
    <source>
        <dbReference type="PROSITE" id="PS50929"/>
    </source>
</evidence>
<dbReference type="PROSITE" id="PS50929">
    <property type="entry name" value="ABC_TM1F"/>
    <property type="match status" value="2"/>
</dbReference>
<dbReference type="SUPFAM" id="SSF90123">
    <property type="entry name" value="ABC transporter transmembrane region"/>
    <property type="match status" value="2"/>
</dbReference>
<evidence type="ECO:0000256" key="3">
    <source>
        <dbReference type="ARBA" id="ARBA00022448"/>
    </source>
</evidence>
<dbReference type="Pfam" id="PF00005">
    <property type="entry name" value="ABC_tran"/>
    <property type="match status" value="2"/>
</dbReference>
<accession>E3MB30</accession>
<evidence type="ECO:0000313" key="14">
    <source>
        <dbReference type="Proteomes" id="UP000008281"/>
    </source>
</evidence>
<keyword evidence="14" id="KW-1185">Reference proteome</keyword>
<proteinExistence type="inferred from homology"/>
<dbReference type="InterPro" id="IPR017871">
    <property type="entry name" value="ABC_transporter-like_CS"/>
</dbReference>
<dbReference type="CDD" id="cd18595">
    <property type="entry name" value="ABC_6TM_MRP1_2_3_6_D1_like"/>
    <property type="match status" value="1"/>
</dbReference>
<feature type="transmembrane region" description="Helical" evidence="10">
    <location>
        <begin position="344"/>
        <end position="365"/>
    </location>
</feature>
<dbReference type="PROSITE" id="PS50893">
    <property type="entry name" value="ABC_TRANSPORTER_2"/>
    <property type="match status" value="2"/>
</dbReference>
<reference evidence="13" key="1">
    <citation type="submission" date="2007-07" db="EMBL/GenBank/DDBJ databases">
        <title>PCAP assembly of the Caenorhabditis remanei genome.</title>
        <authorList>
            <consortium name="The Caenorhabditis remanei Sequencing Consortium"/>
            <person name="Wilson R.K."/>
        </authorList>
    </citation>
    <scope>NUCLEOTIDE SEQUENCE [LARGE SCALE GENOMIC DNA]</scope>
    <source>
        <strain evidence="13">PB4641</strain>
    </source>
</reference>
<comment type="similarity">
    <text evidence="2">Belongs to the ABC transporter superfamily. ABCC family. Conjugate transporter (TC 3.A.1.208) subfamily.</text>
</comment>
<protein>
    <submittedName>
        <fullName evidence="13">CRE-MRP-3 protein</fullName>
    </submittedName>
</protein>
<dbReference type="FunCoup" id="E3MB30">
    <property type="interactions" value="33"/>
</dbReference>
<feature type="transmembrane region" description="Helical" evidence="10">
    <location>
        <begin position="1220"/>
        <end position="1243"/>
    </location>
</feature>
<gene>
    <name evidence="13" type="primary">Cre-mrp-3</name>
    <name evidence="13" type="ORF">CRE_16789</name>
</gene>
<dbReference type="eggNOG" id="KOG0054">
    <property type="taxonomic scope" value="Eukaryota"/>
</dbReference>
<evidence type="ECO:0000256" key="4">
    <source>
        <dbReference type="ARBA" id="ARBA00022692"/>
    </source>
</evidence>
<keyword evidence="5" id="KW-0677">Repeat</keyword>
<evidence type="ECO:0000256" key="2">
    <source>
        <dbReference type="ARBA" id="ARBA00009726"/>
    </source>
</evidence>
<feature type="transmembrane region" description="Helical" evidence="10">
    <location>
        <begin position="967"/>
        <end position="990"/>
    </location>
</feature>
<dbReference type="PROSITE" id="PS00211">
    <property type="entry name" value="ABC_TRANSPORTER_1"/>
    <property type="match status" value="1"/>
</dbReference>
<dbReference type="HOGENOM" id="CLU_000604_27_3_1"/>
<keyword evidence="4 10" id="KW-0812">Transmembrane</keyword>
<comment type="subcellular location">
    <subcellularLocation>
        <location evidence="1">Endomembrane system</location>
        <topology evidence="1">Multi-pass membrane protein</topology>
    </subcellularLocation>
</comment>
<feature type="transmembrane region" description="Helical" evidence="10">
    <location>
        <begin position="20"/>
        <end position="36"/>
    </location>
</feature>
<dbReference type="PANTHER" id="PTHR24223">
    <property type="entry name" value="ATP-BINDING CASSETTE SUB-FAMILY C"/>
    <property type="match status" value="1"/>
</dbReference>
<keyword evidence="3" id="KW-0813">Transport</keyword>
<evidence type="ECO:0000256" key="5">
    <source>
        <dbReference type="ARBA" id="ARBA00022737"/>
    </source>
</evidence>
<evidence type="ECO:0000256" key="1">
    <source>
        <dbReference type="ARBA" id="ARBA00004127"/>
    </source>
</evidence>
<dbReference type="STRING" id="31234.E3MB30"/>
<keyword evidence="9 10" id="KW-0472">Membrane</keyword>
<dbReference type="OMA" id="SAWETAM"/>
<dbReference type="InterPro" id="IPR050173">
    <property type="entry name" value="ABC_transporter_C-like"/>
</dbReference>
<organism evidence="14">
    <name type="scientific">Caenorhabditis remanei</name>
    <name type="common">Caenorhabditis vulgaris</name>
    <dbReference type="NCBI Taxonomy" id="31234"/>
    <lineage>
        <taxon>Eukaryota</taxon>
        <taxon>Metazoa</taxon>
        <taxon>Ecdysozoa</taxon>
        <taxon>Nematoda</taxon>
        <taxon>Chromadorea</taxon>
        <taxon>Rhabditida</taxon>
        <taxon>Rhabditina</taxon>
        <taxon>Rhabditomorpha</taxon>
        <taxon>Rhabditoidea</taxon>
        <taxon>Rhabditidae</taxon>
        <taxon>Peloderinae</taxon>
        <taxon>Caenorhabditis</taxon>
    </lineage>
</organism>
<dbReference type="InParanoid" id="E3MB30"/>
<evidence type="ECO:0000256" key="10">
    <source>
        <dbReference type="SAM" id="Phobius"/>
    </source>
</evidence>
<feature type="transmembrane region" description="Helical" evidence="10">
    <location>
        <begin position="57"/>
        <end position="77"/>
    </location>
</feature>
<dbReference type="CDD" id="cd18603">
    <property type="entry name" value="ABC_6TM_MRP1_2_3_6_D2_like"/>
    <property type="match status" value="1"/>
</dbReference>
<dbReference type="PANTHER" id="PTHR24223:SF358">
    <property type="entry name" value="ABC TRANSMEMBRANE TYPE-1 DOMAIN-CONTAINING PROTEIN"/>
    <property type="match status" value="1"/>
</dbReference>
<dbReference type="InterPro" id="IPR027417">
    <property type="entry name" value="P-loop_NTPase"/>
</dbReference>
<feature type="domain" description="ABC transmembrane type-1" evidence="12">
    <location>
        <begin position="971"/>
        <end position="1251"/>
    </location>
</feature>
<dbReference type="CDD" id="cd03244">
    <property type="entry name" value="ABCC_MRP_domain2"/>
    <property type="match status" value="1"/>
</dbReference>
<keyword evidence="6" id="KW-0547">Nucleotide-binding</keyword>
<dbReference type="InterPro" id="IPR011527">
    <property type="entry name" value="ABC1_TM_dom"/>
</dbReference>
<feature type="transmembrane region" description="Helical" evidence="10">
    <location>
        <begin position="157"/>
        <end position="176"/>
    </location>
</feature>
<feature type="transmembrane region" description="Helical" evidence="10">
    <location>
        <begin position="1010"/>
        <end position="1038"/>
    </location>
</feature>
<evidence type="ECO:0000259" key="11">
    <source>
        <dbReference type="PROSITE" id="PS50893"/>
    </source>
</evidence>
<dbReference type="FunFam" id="3.40.50.300:FF:003665">
    <property type="entry name" value="ABC transporter, multidrug resistance associated protein"/>
    <property type="match status" value="1"/>
</dbReference>
<dbReference type="Gene3D" id="3.40.50.300">
    <property type="entry name" value="P-loop containing nucleotide triphosphate hydrolases"/>
    <property type="match status" value="2"/>
</dbReference>
<dbReference type="EMBL" id="DS268432">
    <property type="protein sequence ID" value="EFO97373.1"/>
    <property type="molecule type" value="Genomic_DNA"/>
</dbReference>
<feature type="domain" description="ABC transporter" evidence="11">
    <location>
        <begin position="1288"/>
        <end position="1522"/>
    </location>
</feature>
<feature type="transmembrane region" description="Helical" evidence="10">
    <location>
        <begin position="428"/>
        <end position="444"/>
    </location>
</feature>
<dbReference type="GO" id="GO:0016887">
    <property type="term" value="F:ATP hydrolysis activity"/>
    <property type="evidence" value="ECO:0007669"/>
    <property type="project" value="InterPro"/>
</dbReference>
<dbReference type="InterPro" id="IPR036640">
    <property type="entry name" value="ABC1_TM_sf"/>
</dbReference>
<feature type="transmembrane region" description="Helical" evidence="10">
    <location>
        <begin position="1108"/>
        <end position="1124"/>
    </location>
</feature>
<feature type="transmembrane region" description="Helical" evidence="10">
    <location>
        <begin position="119"/>
        <end position="137"/>
    </location>
</feature>
<name>E3MB30_CAERE</name>
<dbReference type="SMART" id="SM00382">
    <property type="entry name" value="AAA"/>
    <property type="match status" value="2"/>
</dbReference>
<feature type="transmembrane region" description="Helical" evidence="10">
    <location>
        <begin position="89"/>
        <end position="107"/>
    </location>
</feature>
<dbReference type="Pfam" id="PF00664">
    <property type="entry name" value="ABC_membrane"/>
    <property type="match status" value="2"/>
</dbReference>
<evidence type="ECO:0000256" key="9">
    <source>
        <dbReference type="ARBA" id="ARBA00023136"/>
    </source>
</evidence>
<feature type="domain" description="ABC transmembrane type-1" evidence="12">
    <location>
        <begin position="311"/>
        <end position="593"/>
    </location>
</feature>
<dbReference type="Proteomes" id="UP000008281">
    <property type="component" value="Unassembled WGS sequence"/>
</dbReference>
<dbReference type="GO" id="GO:0016020">
    <property type="term" value="C:membrane"/>
    <property type="evidence" value="ECO:0007669"/>
    <property type="project" value="InterPro"/>
</dbReference>
<dbReference type="InterPro" id="IPR003593">
    <property type="entry name" value="AAA+_ATPase"/>
</dbReference>
<dbReference type="OrthoDB" id="6500128at2759"/>
<keyword evidence="8 10" id="KW-1133">Transmembrane helix</keyword>
<evidence type="ECO:0000256" key="7">
    <source>
        <dbReference type="ARBA" id="ARBA00022840"/>
    </source>
</evidence>
<dbReference type="InterPro" id="IPR003439">
    <property type="entry name" value="ABC_transporter-like_ATP-bd"/>
</dbReference>
<dbReference type="GO" id="GO:0005524">
    <property type="term" value="F:ATP binding"/>
    <property type="evidence" value="ECO:0007669"/>
    <property type="project" value="UniProtKB-KW"/>
</dbReference>
<dbReference type="SUPFAM" id="SSF52540">
    <property type="entry name" value="P-loop containing nucleoside triphosphate hydrolases"/>
    <property type="match status" value="2"/>
</dbReference>
<dbReference type="Gene3D" id="1.20.1560.10">
    <property type="entry name" value="ABC transporter type 1, transmembrane domain"/>
    <property type="match status" value="2"/>
</dbReference>